<accession>A0A9P7Q4R7</accession>
<evidence type="ECO:0000313" key="2">
    <source>
        <dbReference type="EMBL" id="KAG6118685.1"/>
    </source>
</evidence>
<evidence type="ECO:0000313" key="3">
    <source>
        <dbReference type="Proteomes" id="UP000732380"/>
    </source>
</evidence>
<organism evidence="2 3">
    <name type="scientific">Claviceps humidiphila</name>
    <dbReference type="NCBI Taxonomy" id="1294629"/>
    <lineage>
        <taxon>Eukaryota</taxon>
        <taxon>Fungi</taxon>
        <taxon>Dikarya</taxon>
        <taxon>Ascomycota</taxon>
        <taxon>Pezizomycotina</taxon>
        <taxon>Sordariomycetes</taxon>
        <taxon>Hypocreomycetidae</taxon>
        <taxon>Hypocreales</taxon>
        <taxon>Clavicipitaceae</taxon>
        <taxon>Claviceps</taxon>
    </lineage>
</organism>
<proteinExistence type="predicted"/>
<name>A0A9P7Q4R7_9HYPO</name>
<feature type="compositionally biased region" description="Basic and acidic residues" evidence="1">
    <location>
        <begin position="104"/>
        <end position="118"/>
    </location>
</feature>
<feature type="region of interest" description="Disordered" evidence="1">
    <location>
        <begin position="104"/>
        <end position="144"/>
    </location>
</feature>
<dbReference type="AlphaFoldDB" id="A0A9P7Q4R7"/>
<comment type="caution">
    <text evidence="2">The sequence shown here is derived from an EMBL/GenBank/DDBJ whole genome shotgun (WGS) entry which is preliminary data.</text>
</comment>
<gene>
    <name evidence="2" type="ORF">E4U13_008373</name>
</gene>
<evidence type="ECO:0000256" key="1">
    <source>
        <dbReference type="SAM" id="MobiDB-lite"/>
    </source>
</evidence>
<keyword evidence="3" id="KW-1185">Reference proteome</keyword>
<protein>
    <submittedName>
        <fullName evidence="2">Uncharacterized protein</fullName>
    </submittedName>
</protein>
<dbReference type="Proteomes" id="UP000732380">
    <property type="component" value="Unassembled WGS sequence"/>
</dbReference>
<dbReference type="EMBL" id="SRQM01000097">
    <property type="protein sequence ID" value="KAG6118685.1"/>
    <property type="molecule type" value="Genomic_DNA"/>
</dbReference>
<reference evidence="2 3" key="1">
    <citation type="journal article" date="2020" name="bioRxiv">
        <title>Whole genome comparisons of ergot fungi reveals the divergence and evolution of species within the genus Claviceps are the result of varying mechanisms driving genome evolution and host range expansion.</title>
        <authorList>
            <person name="Wyka S.A."/>
            <person name="Mondo S.J."/>
            <person name="Liu M."/>
            <person name="Dettman J."/>
            <person name="Nalam V."/>
            <person name="Broders K.D."/>
        </authorList>
    </citation>
    <scope>NUCLEOTIDE SEQUENCE [LARGE SCALE GENOMIC DNA]</scope>
    <source>
        <strain evidence="2 3">LM576</strain>
    </source>
</reference>
<sequence>MVPTLSISRIKTCLGVDRQQQQQQQQHQQQQQQLTATTTTMATSKSDLDKNLADKATFGTDASGVHASDACGDVLSRHHHPAWNTYLCNGQRVCLCTDDGECLENSRHGPRTTDRIPERLVPGAQASDTPTPCAVTDGLPKGPL</sequence>